<protein>
    <submittedName>
        <fullName evidence="1">Type II toxin-antitoxin system PemK/MazF family toxin</fullName>
        <ecNumber evidence="1">3.1.-.-</ecNumber>
    </submittedName>
</protein>
<dbReference type="EMBL" id="CP159253">
    <property type="protein sequence ID" value="XCG46947.1"/>
    <property type="molecule type" value="Genomic_DNA"/>
</dbReference>
<dbReference type="InterPro" id="IPR011067">
    <property type="entry name" value="Plasmid_toxin/cell-grow_inhib"/>
</dbReference>
<dbReference type="GO" id="GO:0016787">
    <property type="term" value="F:hydrolase activity"/>
    <property type="evidence" value="ECO:0007669"/>
    <property type="project" value="UniProtKB-KW"/>
</dbReference>
<dbReference type="Pfam" id="PF02452">
    <property type="entry name" value="PemK_toxin"/>
    <property type="match status" value="1"/>
</dbReference>
<dbReference type="PANTHER" id="PTHR33988">
    <property type="entry name" value="ENDORIBONUCLEASE MAZF-RELATED"/>
    <property type="match status" value="1"/>
</dbReference>
<dbReference type="EC" id="3.1.-.-" evidence="1"/>
<dbReference type="SUPFAM" id="SSF50118">
    <property type="entry name" value="Cell growth inhibitor/plasmid maintenance toxic component"/>
    <property type="match status" value="1"/>
</dbReference>
<dbReference type="GO" id="GO:0003677">
    <property type="term" value="F:DNA binding"/>
    <property type="evidence" value="ECO:0007669"/>
    <property type="project" value="InterPro"/>
</dbReference>
<proteinExistence type="predicted"/>
<dbReference type="AlphaFoldDB" id="A0AAU8CJC8"/>
<name>A0AAU8CJC8_9HYPH</name>
<reference evidence="1" key="1">
    <citation type="submission" date="2024-06" db="EMBL/GenBank/DDBJ databases">
        <title>Mesorhizobium karijinii sp. nov., a symbiont of the iconic Swainsona formosa from arid Australia.</title>
        <authorList>
            <person name="Hill Y.J."/>
            <person name="Watkin E.L.J."/>
            <person name="O'Hara G.W."/>
            <person name="Terpolilli J."/>
            <person name="Tye M.L."/>
            <person name="Kohlmeier M.G."/>
        </authorList>
    </citation>
    <scope>NUCLEOTIDE SEQUENCE</scope>
    <source>
        <strain evidence="1">WSM2240</strain>
    </source>
</reference>
<dbReference type="RefSeq" id="WP_353645513.1">
    <property type="nucleotide sequence ID" value="NZ_CP159253.1"/>
</dbReference>
<gene>
    <name evidence="1" type="ORF">ABVK50_16685</name>
</gene>
<dbReference type="GO" id="GO:0006402">
    <property type="term" value="P:mRNA catabolic process"/>
    <property type="evidence" value="ECO:0007669"/>
    <property type="project" value="TreeGrafter"/>
</dbReference>
<organism evidence="1">
    <name type="scientific">Mesorhizobium sp. WSM2240</name>
    <dbReference type="NCBI Taxonomy" id="3228851"/>
    <lineage>
        <taxon>Bacteria</taxon>
        <taxon>Pseudomonadati</taxon>
        <taxon>Pseudomonadota</taxon>
        <taxon>Alphaproteobacteria</taxon>
        <taxon>Hyphomicrobiales</taxon>
        <taxon>Phyllobacteriaceae</taxon>
        <taxon>Mesorhizobium</taxon>
    </lineage>
</organism>
<evidence type="ECO:0000313" key="1">
    <source>
        <dbReference type="EMBL" id="XCG46947.1"/>
    </source>
</evidence>
<dbReference type="GO" id="GO:0016075">
    <property type="term" value="P:rRNA catabolic process"/>
    <property type="evidence" value="ECO:0007669"/>
    <property type="project" value="TreeGrafter"/>
</dbReference>
<dbReference type="PANTHER" id="PTHR33988:SF3">
    <property type="entry name" value="ENDORIBONUCLEASE TOXIN CHPB-RELATED"/>
    <property type="match status" value="1"/>
</dbReference>
<dbReference type="GO" id="GO:0004521">
    <property type="term" value="F:RNA endonuclease activity"/>
    <property type="evidence" value="ECO:0007669"/>
    <property type="project" value="TreeGrafter"/>
</dbReference>
<dbReference type="InterPro" id="IPR003477">
    <property type="entry name" value="PemK-like"/>
</dbReference>
<keyword evidence="1" id="KW-0378">Hydrolase</keyword>
<dbReference type="Gene3D" id="2.30.30.110">
    <property type="match status" value="1"/>
</dbReference>
<sequence length="112" mass="12177">MTSLSAGDVVWADFDPIRGSEQGGVRPAIVLTALEFHQVSAKAVVCPVTRNPGLWPTKIRLPETMKTQGFVLADQIRTLHRSERGFRFIEHAPDEVLADVRAIVGSILGISG</sequence>
<accession>A0AAU8CJC8</accession>